<evidence type="ECO:0000313" key="4">
    <source>
        <dbReference type="EMBL" id="MFB9103364.1"/>
    </source>
</evidence>
<evidence type="ECO:0000256" key="1">
    <source>
        <dbReference type="PROSITE-ProRule" id="PRU00473"/>
    </source>
</evidence>
<dbReference type="PANTHER" id="PTHR30329">
    <property type="entry name" value="STATOR ELEMENT OF FLAGELLAR MOTOR COMPLEX"/>
    <property type="match status" value="1"/>
</dbReference>
<proteinExistence type="predicted"/>
<accession>A0ABV5GUR2</accession>
<protein>
    <submittedName>
        <fullName evidence="4">OmpA family protein</fullName>
    </submittedName>
</protein>
<feature type="coiled-coil region" evidence="2">
    <location>
        <begin position="24"/>
        <end position="153"/>
    </location>
</feature>
<dbReference type="PROSITE" id="PS51257">
    <property type="entry name" value="PROKAR_LIPOPROTEIN"/>
    <property type="match status" value="1"/>
</dbReference>
<dbReference type="Gene3D" id="3.30.1330.60">
    <property type="entry name" value="OmpA-like domain"/>
    <property type="match status" value="1"/>
</dbReference>
<evidence type="ECO:0000259" key="3">
    <source>
        <dbReference type="PROSITE" id="PS51123"/>
    </source>
</evidence>
<dbReference type="Gene3D" id="1.20.5.400">
    <property type="match status" value="1"/>
</dbReference>
<keyword evidence="5" id="KW-1185">Reference proteome</keyword>
<dbReference type="SUPFAM" id="SSF103088">
    <property type="entry name" value="OmpA-like"/>
    <property type="match status" value="1"/>
</dbReference>
<comment type="caution">
    <text evidence="4">The sequence shown here is derived from an EMBL/GenBank/DDBJ whole genome shotgun (WGS) entry which is preliminary data.</text>
</comment>
<gene>
    <name evidence="4" type="ORF">ACFFU1_00530</name>
</gene>
<feature type="domain" description="OmpA-like" evidence="3">
    <location>
        <begin position="186"/>
        <end position="309"/>
    </location>
</feature>
<sequence length="319" mass="34987">MIKKTALTLLTVAFLTSCVSPKVYKDLESKYAKLKQQNRKLSDANELLSSEKNTAESELKQLHTAYNEAVAQRDKLQSDYSTTKANYDNLKNSYDALEKNSSAAIASNSQKNRELLAQLEAKEQALADENDRLNKLKKELEDRSNRVAELENVIATKDAAMTALKEAISKALTDFEGKGLTVEQHDGKVYVSMENKLLFGSGSWAVGAEGTRAVKQLGSVLGDNPDIAVLIEGHTDNVPYKGNGVLTSNWDLSTKRATAIVTILRENENINAENLTAAGRGEFAPVATNETAEGKAKNRRIEVILTPKLDELSKLLNDN</sequence>
<dbReference type="InterPro" id="IPR006665">
    <property type="entry name" value="OmpA-like"/>
</dbReference>
<dbReference type="RefSeq" id="WP_290268847.1">
    <property type="nucleotide sequence ID" value="NZ_JAUFQP010000007.1"/>
</dbReference>
<name>A0ABV5GUR2_9FLAO</name>
<dbReference type="Proteomes" id="UP001589590">
    <property type="component" value="Unassembled WGS sequence"/>
</dbReference>
<dbReference type="InterPro" id="IPR036737">
    <property type="entry name" value="OmpA-like_sf"/>
</dbReference>
<dbReference type="Pfam" id="PF00691">
    <property type="entry name" value="OmpA"/>
    <property type="match status" value="1"/>
</dbReference>
<keyword evidence="1" id="KW-0472">Membrane</keyword>
<dbReference type="EMBL" id="JBHMFA010000001">
    <property type="protein sequence ID" value="MFB9103364.1"/>
    <property type="molecule type" value="Genomic_DNA"/>
</dbReference>
<dbReference type="PROSITE" id="PS51123">
    <property type="entry name" value="OMPA_2"/>
    <property type="match status" value="1"/>
</dbReference>
<evidence type="ECO:0000313" key="5">
    <source>
        <dbReference type="Proteomes" id="UP001589590"/>
    </source>
</evidence>
<dbReference type="InterPro" id="IPR050330">
    <property type="entry name" value="Bact_OuterMem_StrucFunc"/>
</dbReference>
<dbReference type="CDD" id="cd07185">
    <property type="entry name" value="OmpA_C-like"/>
    <property type="match status" value="1"/>
</dbReference>
<reference evidence="4 5" key="1">
    <citation type="submission" date="2024-09" db="EMBL/GenBank/DDBJ databases">
        <authorList>
            <person name="Sun Q."/>
            <person name="Mori K."/>
        </authorList>
    </citation>
    <scope>NUCLEOTIDE SEQUENCE [LARGE SCALE GENOMIC DNA]</scope>
    <source>
        <strain evidence="4 5">CECT 8300</strain>
    </source>
</reference>
<organism evidence="4 5">
    <name type="scientific">Algibacter miyuki</name>
    <dbReference type="NCBI Taxonomy" id="1306933"/>
    <lineage>
        <taxon>Bacteria</taxon>
        <taxon>Pseudomonadati</taxon>
        <taxon>Bacteroidota</taxon>
        <taxon>Flavobacteriia</taxon>
        <taxon>Flavobacteriales</taxon>
        <taxon>Flavobacteriaceae</taxon>
        <taxon>Algibacter</taxon>
    </lineage>
</organism>
<keyword evidence="2" id="KW-0175">Coiled coil</keyword>
<dbReference type="PANTHER" id="PTHR30329:SF21">
    <property type="entry name" value="LIPOPROTEIN YIAD-RELATED"/>
    <property type="match status" value="1"/>
</dbReference>
<evidence type="ECO:0000256" key="2">
    <source>
        <dbReference type="SAM" id="Coils"/>
    </source>
</evidence>